<dbReference type="InterPro" id="IPR052155">
    <property type="entry name" value="Biofilm_reg_signaling"/>
</dbReference>
<comment type="caution">
    <text evidence="4">The sequence shown here is derived from an EMBL/GenBank/DDBJ whole genome shotgun (WGS) entry which is preliminary data.</text>
</comment>
<evidence type="ECO:0000256" key="1">
    <source>
        <dbReference type="SAM" id="Phobius"/>
    </source>
</evidence>
<accession>A0ABS8Q2Y4</accession>
<dbReference type="InterPro" id="IPR043128">
    <property type="entry name" value="Rev_trsase/Diguanyl_cyclase"/>
</dbReference>
<dbReference type="SMART" id="SM00052">
    <property type="entry name" value="EAL"/>
    <property type="match status" value="1"/>
</dbReference>
<keyword evidence="5" id="KW-1185">Reference proteome</keyword>
<dbReference type="CDD" id="cd01949">
    <property type="entry name" value="GGDEF"/>
    <property type="match status" value="1"/>
</dbReference>
<dbReference type="CDD" id="cd12914">
    <property type="entry name" value="PDC1_DGC_like"/>
    <property type="match status" value="1"/>
</dbReference>
<feature type="transmembrane region" description="Helical" evidence="1">
    <location>
        <begin position="296"/>
        <end position="320"/>
    </location>
</feature>
<dbReference type="RefSeq" id="WP_231057434.1">
    <property type="nucleotide sequence ID" value="NZ_JAJNOC010000002.1"/>
</dbReference>
<dbReference type="PROSITE" id="PS50883">
    <property type="entry name" value="EAL"/>
    <property type="match status" value="1"/>
</dbReference>
<dbReference type="CDD" id="cd12915">
    <property type="entry name" value="PDC2_DGC_like"/>
    <property type="match status" value="1"/>
</dbReference>
<dbReference type="InterPro" id="IPR000160">
    <property type="entry name" value="GGDEF_dom"/>
</dbReference>
<feature type="domain" description="EAL" evidence="2">
    <location>
        <begin position="634"/>
        <end position="897"/>
    </location>
</feature>
<evidence type="ECO:0000259" key="2">
    <source>
        <dbReference type="PROSITE" id="PS50883"/>
    </source>
</evidence>
<dbReference type="CDD" id="cd01948">
    <property type="entry name" value="EAL"/>
    <property type="match status" value="1"/>
</dbReference>
<dbReference type="InterPro" id="IPR035965">
    <property type="entry name" value="PAS-like_dom_sf"/>
</dbReference>
<dbReference type="Gene3D" id="3.20.20.450">
    <property type="entry name" value="EAL domain"/>
    <property type="match status" value="1"/>
</dbReference>
<keyword evidence="1" id="KW-0472">Membrane</keyword>
<dbReference type="Pfam" id="PF08448">
    <property type="entry name" value="PAS_4"/>
    <property type="match status" value="1"/>
</dbReference>
<reference evidence="4" key="1">
    <citation type="submission" date="2021-11" db="EMBL/GenBank/DDBJ databases">
        <title>The complete genome of Massilia sp sp. G4R7.</title>
        <authorList>
            <person name="Liu L."/>
            <person name="Yue J."/>
            <person name="Yuan J."/>
            <person name="Yang F."/>
            <person name="Li L."/>
        </authorList>
    </citation>
    <scope>NUCLEOTIDE SEQUENCE</scope>
    <source>
        <strain evidence="4">G4R7</strain>
    </source>
</reference>
<dbReference type="Gene3D" id="3.30.70.270">
    <property type="match status" value="1"/>
</dbReference>
<dbReference type="PANTHER" id="PTHR44757:SF2">
    <property type="entry name" value="BIOFILM ARCHITECTURE MAINTENANCE PROTEIN MBAA"/>
    <property type="match status" value="1"/>
</dbReference>
<evidence type="ECO:0000313" key="4">
    <source>
        <dbReference type="EMBL" id="MCD2516100.1"/>
    </source>
</evidence>
<sequence>MGRFSLRMRAVRAPRVDGRRAALVRLLGRALETHVALPLFALLLVAALWAGTLHMVRQEESAARAAAVEATRELVDTYEAQMARSLSGIDQTLRVLQYAVEMNGPGAALGAMSAKGLLPPSVVFRVAIIGADGRVLAANPAVRRGSDVSHAPWFAVHRERVSHMPFVSETIGRREPHVVFSRRIDDAAGRFAGVASVAVDPAFFTSSYERSRQGERGLLGVAGEDGVVRAVRIGDAVSWGQRIAPDAIDGVALGRDGIDGEVRYTSARALNGFPLVAVVGLSEAEQMAVFAQGRRAWLLGAGAGTALLVLVVSLVSAWSWQLAKAKKRERRAQETYAAASEASPDAFFVLRTVRAPNGALLDFLIETTNGRAEQLTGLPKAAMEGRRMSVLLPAYLGAAIFDDLAAVAGDGVAREAEWLAHLAPAAGRWLQRQVVPVEGGVVTIVRDITERKLAEQRIRHLAHHDELTGLPNRSLLRDRLGQAIREAERKGGSVGLAFIDLDGFKLVNDGLGHNAGDELLKVVGERMAQCLRRSDTLARFGGDEFVILLPDSSSDPLALTPLLEKVRQAVTEPVDVEGQEVQVSCSMGVVLYPRDGLDANTLMMNADAAMYRAKENKNSFQFYASEMNASMEEKLVLLEGMRSALDACNGGPCAGACQFQLLYQPKVDLRSGRLFGVEALIRWNHPEHGQISPLRFIGLAEESGLIVPLGDWVLRTACAQVEAWRAAGLPELAVSVNVSARQFEEKRLVERIAGALRDSGLAPRQLEVEVTESAIMRDLGRAVEKMREIEAMGVALSIDDFGTGYSSLSALKSFPISRLKIDKSFVADLAHCGDDQAIAMAVISLGHKLGLRVIAEGVETEEQRAFLRANDCDEMQGYLYSRPVPPERIAELLAGQAQSAAGAAAMETA</sequence>
<dbReference type="SUPFAM" id="SSF55073">
    <property type="entry name" value="Nucleotide cyclase"/>
    <property type="match status" value="1"/>
</dbReference>
<dbReference type="SUPFAM" id="SSF55785">
    <property type="entry name" value="PYP-like sensor domain (PAS domain)"/>
    <property type="match status" value="1"/>
</dbReference>
<dbReference type="Proteomes" id="UP001179361">
    <property type="component" value="Unassembled WGS sequence"/>
</dbReference>
<dbReference type="Pfam" id="PF00563">
    <property type="entry name" value="EAL"/>
    <property type="match status" value="1"/>
</dbReference>
<dbReference type="InterPro" id="IPR001633">
    <property type="entry name" value="EAL_dom"/>
</dbReference>
<dbReference type="Gene3D" id="3.30.450.20">
    <property type="entry name" value="PAS domain"/>
    <property type="match status" value="3"/>
</dbReference>
<name>A0ABS8Q2Y4_9BURK</name>
<keyword evidence="1" id="KW-0812">Transmembrane</keyword>
<dbReference type="EMBL" id="JAJNOC010000002">
    <property type="protein sequence ID" value="MCD2516100.1"/>
    <property type="molecule type" value="Genomic_DNA"/>
</dbReference>
<dbReference type="InterPro" id="IPR035919">
    <property type="entry name" value="EAL_sf"/>
</dbReference>
<protein>
    <submittedName>
        <fullName evidence="4">EAL domain-containing protein</fullName>
    </submittedName>
</protein>
<dbReference type="Pfam" id="PF00990">
    <property type="entry name" value="GGDEF"/>
    <property type="match status" value="1"/>
</dbReference>
<dbReference type="SMART" id="SM00267">
    <property type="entry name" value="GGDEF"/>
    <property type="match status" value="1"/>
</dbReference>
<keyword evidence="1" id="KW-1133">Transmembrane helix</keyword>
<dbReference type="NCBIfam" id="TIGR00254">
    <property type="entry name" value="GGDEF"/>
    <property type="match status" value="1"/>
</dbReference>
<evidence type="ECO:0000313" key="5">
    <source>
        <dbReference type="Proteomes" id="UP001179361"/>
    </source>
</evidence>
<dbReference type="SUPFAM" id="SSF141868">
    <property type="entry name" value="EAL domain-like"/>
    <property type="match status" value="1"/>
</dbReference>
<feature type="domain" description="GGDEF" evidence="3">
    <location>
        <begin position="492"/>
        <end position="625"/>
    </location>
</feature>
<proteinExistence type="predicted"/>
<dbReference type="InterPro" id="IPR013656">
    <property type="entry name" value="PAS_4"/>
</dbReference>
<gene>
    <name evidence="4" type="ORF">LQ564_07195</name>
</gene>
<evidence type="ECO:0000259" key="3">
    <source>
        <dbReference type="PROSITE" id="PS50887"/>
    </source>
</evidence>
<feature type="transmembrane region" description="Helical" evidence="1">
    <location>
        <begin position="35"/>
        <end position="56"/>
    </location>
</feature>
<dbReference type="InterPro" id="IPR029787">
    <property type="entry name" value="Nucleotide_cyclase"/>
</dbReference>
<dbReference type="PANTHER" id="PTHR44757">
    <property type="entry name" value="DIGUANYLATE CYCLASE DGCP"/>
    <property type="match status" value="1"/>
</dbReference>
<dbReference type="PROSITE" id="PS50887">
    <property type="entry name" value="GGDEF"/>
    <property type="match status" value="1"/>
</dbReference>
<organism evidence="4 5">
    <name type="scientific">Massilia phyllostachyos</name>
    <dbReference type="NCBI Taxonomy" id="2898585"/>
    <lineage>
        <taxon>Bacteria</taxon>
        <taxon>Pseudomonadati</taxon>
        <taxon>Pseudomonadota</taxon>
        <taxon>Betaproteobacteria</taxon>
        <taxon>Burkholderiales</taxon>
        <taxon>Oxalobacteraceae</taxon>
        <taxon>Telluria group</taxon>
        <taxon>Massilia</taxon>
    </lineage>
</organism>